<reference evidence="2 3" key="1">
    <citation type="submission" date="2020-08" db="EMBL/GenBank/DDBJ databases">
        <title>Sequencing the genomes of 1000 actinobacteria strains.</title>
        <authorList>
            <person name="Klenk H.-P."/>
        </authorList>
    </citation>
    <scope>NUCLEOTIDE SEQUENCE [LARGE SCALE GENOMIC DNA]</scope>
    <source>
        <strain evidence="2 3">DSM 45486</strain>
    </source>
</reference>
<proteinExistence type="predicted"/>
<protein>
    <submittedName>
        <fullName evidence="2">Uncharacterized protein</fullName>
    </submittedName>
</protein>
<accession>A0A7W9M1D9</accession>
<sequence>MRVAGTNNVVFAALRDRLRSDLDAMSDLVQDGDDHTAAVVARSELPGLIAGLLALLSQHTPDANGHCRQCRAGRWWRRAPMPCRALLEFQLARDHALTHRPRHRLSTTRSRTSTTTRFPRCRPHRSGPPDSASTT</sequence>
<evidence type="ECO:0000313" key="3">
    <source>
        <dbReference type="Proteomes" id="UP000552097"/>
    </source>
</evidence>
<feature type="compositionally biased region" description="Low complexity" evidence="1">
    <location>
        <begin position="107"/>
        <end position="118"/>
    </location>
</feature>
<dbReference type="EMBL" id="JACHMO010000001">
    <property type="protein sequence ID" value="MBB5803864.1"/>
    <property type="molecule type" value="Genomic_DNA"/>
</dbReference>
<gene>
    <name evidence="2" type="ORF">F4560_003632</name>
</gene>
<dbReference type="RefSeq" id="WP_184921419.1">
    <property type="nucleotide sequence ID" value="NZ_JACHMO010000001.1"/>
</dbReference>
<name>A0A7W9M1D9_9PSEU</name>
<keyword evidence="3" id="KW-1185">Reference proteome</keyword>
<comment type="caution">
    <text evidence="2">The sequence shown here is derived from an EMBL/GenBank/DDBJ whole genome shotgun (WGS) entry which is preliminary data.</text>
</comment>
<evidence type="ECO:0000313" key="2">
    <source>
        <dbReference type="EMBL" id="MBB5803864.1"/>
    </source>
</evidence>
<dbReference type="Proteomes" id="UP000552097">
    <property type="component" value="Unassembled WGS sequence"/>
</dbReference>
<organism evidence="2 3">
    <name type="scientific">Saccharothrix ecbatanensis</name>
    <dbReference type="NCBI Taxonomy" id="1105145"/>
    <lineage>
        <taxon>Bacteria</taxon>
        <taxon>Bacillati</taxon>
        <taxon>Actinomycetota</taxon>
        <taxon>Actinomycetes</taxon>
        <taxon>Pseudonocardiales</taxon>
        <taxon>Pseudonocardiaceae</taxon>
        <taxon>Saccharothrix</taxon>
    </lineage>
</organism>
<evidence type="ECO:0000256" key="1">
    <source>
        <dbReference type="SAM" id="MobiDB-lite"/>
    </source>
</evidence>
<feature type="region of interest" description="Disordered" evidence="1">
    <location>
        <begin position="97"/>
        <end position="135"/>
    </location>
</feature>
<dbReference type="AlphaFoldDB" id="A0A7W9M1D9"/>